<dbReference type="Proteomes" id="UP001203297">
    <property type="component" value="Unassembled WGS sequence"/>
</dbReference>
<evidence type="ECO:0000313" key="2">
    <source>
        <dbReference type="Proteomes" id="UP001203297"/>
    </source>
</evidence>
<organism evidence="1 2">
    <name type="scientific">Multifurca ochricompacta</name>
    <dbReference type="NCBI Taxonomy" id="376703"/>
    <lineage>
        <taxon>Eukaryota</taxon>
        <taxon>Fungi</taxon>
        <taxon>Dikarya</taxon>
        <taxon>Basidiomycota</taxon>
        <taxon>Agaricomycotina</taxon>
        <taxon>Agaricomycetes</taxon>
        <taxon>Russulales</taxon>
        <taxon>Russulaceae</taxon>
        <taxon>Multifurca</taxon>
    </lineage>
</organism>
<evidence type="ECO:0000313" key="1">
    <source>
        <dbReference type="EMBL" id="KAI0300013.1"/>
    </source>
</evidence>
<comment type="caution">
    <text evidence="1">The sequence shown here is derived from an EMBL/GenBank/DDBJ whole genome shotgun (WGS) entry which is preliminary data.</text>
</comment>
<dbReference type="InterPro" id="IPR032675">
    <property type="entry name" value="LRR_dom_sf"/>
</dbReference>
<dbReference type="EMBL" id="WTXG01000020">
    <property type="protein sequence ID" value="KAI0300013.1"/>
    <property type="molecule type" value="Genomic_DNA"/>
</dbReference>
<proteinExistence type="predicted"/>
<dbReference type="Gene3D" id="3.80.10.10">
    <property type="entry name" value="Ribonuclease Inhibitor"/>
    <property type="match status" value="1"/>
</dbReference>
<dbReference type="SUPFAM" id="SSF52047">
    <property type="entry name" value="RNI-like"/>
    <property type="match status" value="1"/>
</dbReference>
<evidence type="ECO:0008006" key="3">
    <source>
        <dbReference type="Google" id="ProtNLM"/>
    </source>
</evidence>
<gene>
    <name evidence="1" type="ORF">B0F90DRAFT_570808</name>
</gene>
<accession>A0AAD4M3I4</accession>
<protein>
    <recommendedName>
        <fullName evidence="3">F-box domain-containing protein</fullName>
    </recommendedName>
</protein>
<name>A0AAD4M3I4_9AGAM</name>
<dbReference type="AlphaFoldDB" id="A0AAD4M3I4"/>
<sequence>MEAAKTKDASSSEVLNTLKESLRAKRTEDDRPEPTKIVNFFVLSSLPDLGHRVVRLRLSARSGFPEIIWKLSRFKDGRRISPMQNPCFYQNIPASVEEYDVNFKMYPVRDLQAALKYDTIYVLTDKPGRVSFESETIRKWTFGNIWMPKDALIFKDIFGMLVGERTVGMNAQRVSDLHFWQSVDLPIVRASSTSHAGAALASYSSQPRTVTGLLSYHHLIAGDVFEDWRDLVCRTWDTHNSNRAGQTPKPAEHLVLPPMPPVAEQPDYPVLYTTVNTLNDDVLLSIFDSYRLDDEENWNLQLRWSKLAHVCRRWRYLIYASPSYLNLQLLCTNGTPVADMLAHSPPLPLIINYQITSADMAIEDEGGILLALQQRERVRRVELRAPSPSLHKLLTAMGEHFPSLEHLSLLSTTEGDSSLVLPGTFLAPSLHRLILLGVSLSTGLLLLTSTTTLVTLTLTDIRTFAYFPPQHLVAQLQFIPLLEELSIGFSIPIPRPSVQRELLRIPITHVALPALKRLAFRGVNAYFEGLVARITAPVLRWFDVTLFNQLTFTLTYLSRFIDTTAELRFALADVNFNQNSISISGGNHSQIQGDSSFHLRVISKQFDWQVSSAAQVCNALGSMLSAVEVLTLESYQQRMPPEWQNEVDDAVWYELLRPFDGVKKLCIGQALSSELCRALQIDGAELARELLPGLQELVLRPENGCTTDAFTTFMKARQLAGQPIRLVVGPLVRLPRTYTISPPMTFRTRMVGSYPHLR</sequence>
<reference evidence="1" key="1">
    <citation type="journal article" date="2022" name="New Phytol.">
        <title>Evolutionary transition to the ectomycorrhizal habit in the genomes of a hyperdiverse lineage of mushroom-forming fungi.</title>
        <authorList>
            <person name="Looney B."/>
            <person name="Miyauchi S."/>
            <person name="Morin E."/>
            <person name="Drula E."/>
            <person name="Courty P.E."/>
            <person name="Kohler A."/>
            <person name="Kuo A."/>
            <person name="LaButti K."/>
            <person name="Pangilinan J."/>
            <person name="Lipzen A."/>
            <person name="Riley R."/>
            <person name="Andreopoulos W."/>
            <person name="He G."/>
            <person name="Johnson J."/>
            <person name="Nolan M."/>
            <person name="Tritt A."/>
            <person name="Barry K.W."/>
            <person name="Grigoriev I.V."/>
            <person name="Nagy L.G."/>
            <person name="Hibbett D."/>
            <person name="Henrissat B."/>
            <person name="Matheny P.B."/>
            <person name="Labbe J."/>
            <person name="Martin F.M."/>
        </authorList>
    </citation>
    <scope>NUCLEOTIDE SEQUENCE</scope>
    <source>
        <strain evidence="1">BPL690</strain>
    </source>
</reference>
<keyword evidence="2" id="KW-1185">Reference proteome</keyword>